<dbReference type="GO" id="GO:0008795">
    <property type="term" value="F:NAD+ synthase activity"/>
    <property type="evidence" value="ECO:0007669"/>
    <property type="project" value="UniProtKB-EC"/>
</dbReference>
<dbReference type="InterPro" id="IPR052188">
    <property type="entry name" value="Ni-pincer_cofactor_biosynth"/>
</dbReference>
<name>A0A151B1J1_9FIRM</name>
<evidence type="ECO:0000313" key="3">
    <source>
        <dbReference type="EMBL" id="KYH33746.1"/>
    </source>
</evidence>
<comment type="caution">
    <text evidence="3">The sequence shown here is derived from an EMBL/GenBank/DDBJ whole genome shotgun (WGS) entry which is preliminary data.</text>
</comment>
<organism evidence="3 4">
    <name type="scientific">Moorella mulderi DSM 14980</name>
    <dbReference type="NCBI Taxonomy" id="1122241"/>
    <lineage>
        <taxon>Bacteria</taxon>
        <taxon>Bacillati</taxon>
        <taxon>Bacillota</taxon>
        <taxon>Clostridia</taxon>
        <taxon>Neomoorellales</taxon>
        <taxon>Neomoorellaceae</taxon>
        <taxon>Neomoorella</taxon>
    </lineage>
</organism>
<dbReference type="PATRIC" id="fig|1122241.3.peg.483"/>
<keyword evidence="3" id="KW-0436">Ligase</keyword>
<dbReference type="Gene3D" id="3.40.50.620">
    <property type="entry name" value="HUPs"/>
    <property type="match status" value="1"/>
</dbReference>
<dbReference type="PIRSF" id="PIRSF006661">
    <property type="entry name" value="PP-lp_UCP006661"/>
    <property type="match status" value="1"/>
</dbReference>
<dbReference type="PANTHER" id="PTHR43169:SF2">
    <property type="entry name" value="NAD_GMP SYNTHASE DOMAIN-CONTAINING PROTEIN"/>
    <property type="match status" value="1"/>
</dbReference>
<dbReference type="GO" id="GO:0003952">
    <property type="term" value="F:NAD+ synthase (glutamine-hydrolyzing) activity"/>
    <property type="evidence" value="ECO:0007669"/>
    <property type="project" value="UniProtKB-EC"/>
</dbReference>
<dbReference type="InterPro" id="IPR014729">
    <property type="entry name" value="Rossmann-like_a/b/a_fold"/>
</dbReference>
<feature type="active site" description="Nucleophile and sulfur donor" evidence="1">
    <location>
        <position position="177"/>
    </location>
</feature>
<dbReference type="InterPro" id="IPR005232">
    <property type="entry name" value="LarE"/>
</dbReference>
<feature type="domain" description="Asparagine synthetase" evidence="2">
    <location>
        <begin position="28"/>
        <end position="127"/>
    </location>
</feature>
<dbReference type="NCBIfam" id="TIGR00268">
    <property type="entry name" value="ATP-dependent sacrificial sulfur transferase LarE"/>
    <property type="match status" value="1"/>
</dbReference>
<dbReference type="EC" id="6.3.1.5" evidence="3"/>
<proteinExistence type="predicted"/>
<dbReference type="Proteomes" id="UP000075670">
    <property type="component" value="Unassembled WGS sequence"/>
</dbReference>
<dbReference type="PANTHER" id="PTHR43169">
    <property type="entry name" value="EXSB FAMILY PROTEIN"/>
    <property type="match status" value="1"/>
</dbReference>
<dbReference type="AlphaFoldDB" id="A0A151B1J1"/>
<sequence>MRTADLDAKLELLQNNLAGMEAILVAYSGGVDSSLLLKVASMTPAKVLAVTAASPTYPQVEIEAATRLARELGIQHLVINTNEMADPAFTANPPERCYHCKKELFATLQELARKHGLKVIVDGANADDSDDFRPGSLAAREFGVRSPLQEAGLTKEEIRQLARYLNLPNWDKPSMACLSSRIPYGQAITPKKLEQVAAAEAFLHQLGLREIRVRHHGPIARLEVNPAAFALLIDTNVREKLVNHLHEIGFTYITLDLEGFRSGSMNAVLSPEERAISSKI</sequence>
<dbReference type="RefSeq" id="WP_062280932.1">
    <property type="nucleotide sequence ID" value="NZ_LTBC01000001.1"/>
</dbReference>
<dbReference type="EC" id="6.3.5.1" evidence="3"/>
<evidence type="ECO:0000259" key="2">
    <source>
        <dbReference type="Pfam" id="PF00733"/>
    </source>
</evidence>
<evidence type="ECO:0000256" key="1">
    <source>
        <dbReference type="PIRSR" id="PIRSR006661-1"/>
    </source>
</evidence>
<gene>
    <name evidence="3" type="primary">nadE_1</name>
    <name evidence="3" type="ORF">MOMUL_04560</name>
</gene>
<protein>
    <submittedName>
        <fullName evidence="3">NH(3)-dependent NAD(+) synthetase</fullName>
        <ecNumber evidence="3">6.3.1.5</ecNumber>
        <ecNumber evidence="3">6.3.5.1</ecNumber>
    </submittedName>
</protein>
<dbReference type="CDD" id="cd01990">
    <property type="entry name" value="LarE-like"/>
    <property type="match status" value="1"/>
</dbReference>
<accession>A0A151B1J1</accession>
<dbReference type="SUPFAM" id="SSF52402">
    <property type="entry name" value="Adenine nucleotide alpha hydrolases-like"/>
    <property type="match status" value="1"/>
</dbReference>
<evidence type="ECO:0000313" key="4">
    <source>
        <dbReference type="Proteomes" id="UP000075670"/>
    </source>
</evidence>
<reference evidence="3 4" key="1">
    <citation type="submission" date="2016-02" db="EMBL/GenBank/DDBJ databases">
        <title>Genome sequence of Moorella mulderi DSM 14980.</title>
        <authorList>
            <person name="Poehlein A."/>
            <person name="Daniel R."/>
        </authorList>
    </citation>
    <scope>NUCLEOTIDE SEQUENCE [LARGE SCALE GENOMIC DNA]</scope>
    <source>
        <strain evidence="3 4">DSM 14980</strain>
    </source>
</reference>
<dbReference type="GO" id="GO:0004066">
    <property type="term" value="F:asparagine synthase (glutamine-hydrolyzing) activity"/>
    <property type="evidence" value="ECO:0007669"/>
    <property type="project" value="InterPro"/>
</dbReference>
<dbReference type="GO" id="GO:0016783">
    <property type="term" value="F:sulfurtransferase activity"/>
    <property type="evidence" value="ECO:0007669"/>
    <property type="project" value="InterPro"/>
</dbReference>
<dbReference type="EMBL" id="LTBC01000001">
    <property type="protein sequence ID" value="KYH33746.1"/>
    <property type="molecule type" value="Genomic_DNA"/>
</dbReference>
<dbReference type="GO" id="GO:0006529">
    <property type="term" value="P:asparagine biosynthetic process"/>
    <property type="evidence" value="ECO:0007669"/>
    <property type="project" value="InterPro"/>
</dbReference>
<keyword evidence="4" id="KW-1185">Reference proteome</keyword>
<dbReference type="Pfam" id="PF00733">
    <property type="entry name" value="Asn_synthase"/>
    <property type="match status" value="1"/>
</dbReference>
<dbReference type="OrthoDB" id="9776919at2"/>
<dbReference type="InterPro" id="IPR001962">
    <property type="entry name" value="Asn_synthase"/>
</dbReference>